<proteinExistence type="predicted"/>
<dbReference type="PANTHER" id="PTHR44858:SF1">
    <property type="entry name" value="UDP-N-ACETYLGLUCOSAMINE--PEPTIDE N-ACETYLGLUCOSAMINYLTRANSFERASE SPINDLY-RELATED"/>
    <property type="match status" value="1"/>
</dbReference>
<name>A0A7V4LCC4_9BACT</name>
<dbReference type="Pfam" id="PF00515">
    <property type="entry name" value="TPR_1"/>
    <property type="match status" value="1"/>
</dbReference>
<feature type="repeat" description="TPR" evidence="3">
    <location>
        <begin position="84"/>
        <end position="117"/>
    </location>
</feature>
<dbReference type="Gene3D" id="1.25.40.10">
    <property type="entry name" value="Tetratricopeptide repeat domain"/>
    <property type="match status" value="1"/>
</dbReference>
<keyword evidence="2 3" id="KW-0802">TPR repeat</keyword>
<dbReference type="InterPro" id="IPR019734">
    <property type="entry name" value="TPR_rpt"/>
</dbReference>
<dbReference type="Pfam" id="PF13181">
    <property type="entry name" value="TPR_8"/>
    <property type="match status" value="1"/>
</dbReference>
<dbReference type="EMBL" id="DSXI01000135">
    <property type="protein sequence ID" value="HGS04589.1"/>
    <property type="molecule type" value="Genomic_DNA"/>
</dbReference>
<reference evidence="4" key="1">
    <citation type="journal article" date="2020" name="mSystems">
        <title>Genome- and Community-Level Interaction Insights into Carbon Utilization and Element Cycling Functions of Hydrothermarchaeota in Hydrothermal Sediment.</title>
        <authorList>
            <person name="Zhou Z."/>
            <person name="Liu Y."/>
            <person name="Xu W."/>
            <person name="Pan J."/>
            <person name="Luo Z.H."/>
            <person name="Li M."/>
        </authorList>
    </citation>
    <scope>NUCLEOTIDE SEQUENCE [LARGE SCALE GENOMIC DNA]</scope>
    <source>
        <strain evidence="4">SpSt-548</strain>
    </source>
</reference>
<comment type="caution">
    <text evidence="4">The sequence shown here is derived from an EMBL/GenBank/DDBJ whole genome shotgun (WGS) entry which is preliminary data.</text>
</comment>
<accession>A0A7V4LCC4</accession>
<sequence length="168" mass="19002">MPSVFGVRSGRPHPHQLERTYGGFMKMRFSPTILFLLLGLVLAAPAVGQDIKTLTEKGIEECNAGKFDQALGTFTQALKQKPDSDLYVLRGKTYTAKNQYAQALQDFDQALKLNPANGQAYFGRAMVYVYQENFDQALENLEKAKNHGVKDEDFFKYVKKLSEGRRKK</sequence>
<dbReference type="InterPro" id="IPR011990">
    <property type="entry name" value="TPR-like_helical_dom_sf"/>
</dbReference>
<evidence type="ECO:0000256" key="2">
    <source>
        <dbReference type="ARBA" id="ARBA00022803"/>
    </source>
</evidence>
<gene>
    <name evidence="4" type="ORF">ENT08_02435</name>
</gene>
<evidence type="ECO:0000313" key="4">
    <source>
        <dbReference type="EMBL" id="HGS04589.1"/>
    </source>
</evidence>
<evidence type="ECO:0000256" key="1">
    <source>
        <dbReference type="ARBA" id="ARBA00022737"/>
    </source>
</evidence>
<evidence type="ECO:0000256" key="3">
    <source>
        <dbReference type="PROSITE-ProRule" id="PRU00339"/>
    </source>
</evidence>
<dbReference type="InterPro" id="IPR050498">
    <property type="entry name" value="Ycf3"/>
</dbReference>
<organism evidence="4">
    <name type="scientific">Desulfobacca acetoxidans</name>
    <dbReference type="NCBI Taxonomy" id="60893"/>
    <lineage>
        <taxon>Bacteria</taxon>
        <taxon>Pseudomonadati</taxon>
        <taxon>Thermodesulfobacteriota</taxon>
        <taxon>Desulfobaccia</taxon>
        <taxon>Desulfobaccales</taxon>
        <taxon>Desulfobaccaceae</taxon>
        <taxon>Desulfobacca</taxon>
    </lineage>
</organism>
<dbReference type="PANTHER" id="PTHR44858">
    <property type="entry name" value="TETRATRICOPEPTIDE REPEAT PROTEIN 6"/>
    <property type="match status" value="1"/>
</dbReference>
<keyword evidence="1" id="KW-0677">Repeat</keyword>
<dbReference type="SUPFAM" id="SSF48452">
    <property type="entry name" value="TPR-like"/>
    <property type="match status" value="1"/>
</dbReference>
<dbReference type="AlphaFoldDB" id="A0A7V4LCC4"/>
<dbReference type="PROSITE" id="PS50005">
    <property type="entry name" value="TPR"/>
    <property type="match status" value="1"/>
</dbReference>
<dbReference type="SMART" id="SM00028">
    <property type="entry name" value="TPR"/>
    <property type="match status" value="3"/>
</dbReference>
<dbReference type="PROSITE" id="PS50293">
    <property type="entry name" value="TPR_REGION"/>
    <property type="match status" value="1"/>
</dbReference>
<protein>
    <submittedName>
        <fullName evidence="4">Tetratricopeptide repeat protein</fullName>
    </submittedName>
</protein>